<dbReference type="InterPro" id="IPR025667">
    <property type="entry name" value="SprB_repeat"/>
</dbReference>
<dbReference type="RefSeq" id="WP_345117742.1">
    <property type="nucleotide sequence ID" value="NZ_BAABDH010000112.1"/>
</dbReference>
<sequence>MASLFLYYESDGQRYNDGSEDYAQFSGILFQFNPLTRQVESEEVYARQYLTPVIGPPPVDINLPTDVELGRYVDGPLRTIYFHDGAGGLAFALDTLTITAQVVSARCHGSSTGSITLTVDGLPGPYSYSWADGPTTTTRDNLPAGSYPVSVTSTDTGAVATAVILVGQNSRIDVLVRTTDDSIALEVSGGVGPYTFLWDDGPTTATRLGLAPGFYACIVTDFLGCQAVTVTHEIEAYRYYFSQNPIQLFRDAGPAYRADPTTKPNLSFRCEVYVEPEYLSGEFVLVGTVLEQPADRAGRTTFQVQQLLDSFLSYHVPAVGQRTITRADSLFRRFTLKHAEVFGTPPLPGPITPMSENYVLKGGLDFYEQGVSTFLQGYQPAVLPFLTWQPNNKVVALDQPEFLYHQVLTAGVTEFQLRVVVRYTDGTTQARVVASQAGVLRYEVYCLPAGFAQLGLADAPGKQVVSWQVFVTDPDGVLLSEKRHYLLDRRPLRRHYLLFNTSLGGMATFAASGDAEYDVEVSGEEMERSLPLGYDPLQGDTAVQQRQLRPVLKVASGLQLDRAMLLHLQELLLSTRVLLLNGPRWLAGHLKTSRTPLTGDAAKLRTLELDFYLPRQQLFTPLLPVLPAGLPVPAVGPDAGALC</sequence>
<protein>
    <recommendedName>
        <fullName evidence="3">SprB repeat-containing protein</fullName>
    </recommendedName>
</protein>
<organism evidence="1 2">
    <name type="scientific">Hymenobacter algoricola</name>
    <dbReference type="NCBI Taxonomy" id="486267"/>
    <lineage>
        <taxon>Bacteria</taxon>
        <taxon>Pseudomonadati</taxon>
        <taxon>Bacteroidota</taxon>
        <taxon>Cytophagia</taxon>
        <taxon>Cytophagales</taxon>
        <taxon>Hymenobacteraceae</taxon>
        <taxon>Hymenobacter</taxon>
    </lineage>
</organism>
<keyword evidence="2" id="KW-1185">Reference proteome</keyword>
<proteinExistence type="predicted"/>
<evidence type="ECO:0008006" key="3">
    <source>
        <dbReference type="Google" id="ProtNLM"/>
    </source>
</evidence>
<name>A0ABP7NU80_9BACT</name>
<reference evidence="2" key="1">
    <citation type="journal article" date="2019" name="Int. J. Syst. Evol. Microbiol.">
        <title>The Global Catalogue of Microorganisms (GCM) 10K type strain sequencing project: providing services to taxonomists for standard genome sequencing and annotation.</title>
        <authorList>
            <consortium name="The Broad Institute Genomics Platform"/>
            <consortium name="The Broad Institute Genome Sequencing Center for Infectious Disease"/>
            <person name="Wu L."/>
            <person name="Ma J."/>
        </authorList>
    </citation>
    <scope>NUCLEOTIDE SEQUENCE [LARGE SCALE GENOMIC DNA]</scope>
    <source>
        <strain evidence="2">JCM 17214</strain>
    </source>
</reference>
<comment type="caution">
    <text evidence="1">The sequence shown here is derived from an EMBL/GenBank/DDBJ whole genome shotgun (WGS) entry which is preliminary data.</text>
</comment>
<evidence type="ECO:0000313" key="2">
    <source>
        <dbReference type="Proteomes" id="UP001499909"/>
    </source>
</evidence>
<accession>A0ABP7NU80</accession>
<dbReference type="EMBL" id="BAABDH010000112">
    <property type="protein sequence ID" value="GAA3954128.1"/>
    <property type="molecule type" value="Genomic_DNA"/>
</dbReference>
<dbReference type="Proteomes" id="UP001499909">
    <property type="component" value="Unassembled WGS sequence"/>
</dbReference>
<gene>
    <name evidence="1" type="ORF">GCM10022406_39750</name>
</gene>
<dbReference type="Gene3D" id="2.60.40.740">
    <property type="match status" value="1"/>
</dbReference>
<dbReference type="Pfam" id="PF13573">
    <property type="entry name" value="SprB"/>
    <property type="match status" value="2"/>
</dbReference>
<evidence type="ECO:0000313" key="1">
    <source>
        <dbReference type="EMBL" id="GAA3954128.1"/>
    </source>
</evidence>